<dbReference type="Pfam" id="PF07920">
    <property type="entry name" value="DUF1684"/>
    <property type="match status" value="1"/>
</dbReference>
<evidence type="ECO:0000313" key="2">
    <source>
        <dbReference type="Proteomes" id="UP000218244"/>
    </source>
</evidence>
<accession>A0A160PL19</accession>
<organism evidence="1 2">
    <name type="scientific">Corynebacterium suranareeae</name>
    <dbReference type="NCBI Taxonomy" id="2506452"/>
    <lineage>
        <taxon>Bacteria</taxon>
        <taxon>Bacillati</taxon>
        <taxon>Actinomycetota</taxon>
        <taxon>Actinomycetes</taxon>
        <taxon>Mycobacteriales</taxon>
        <taxon>Corynebacteriaceae</taxon>
        <taxon>Corynebacterium</taxon>
    </lineage>
</organism>
<name>A0A160PL19_9CORY</name>
<dbReference type="AlphaFoldDB" id="A0A160PL19"/>
<keyword evidence="2" id="KW-1185">Reference proteome</keyword>
<protein>
    <recommendedName>
        <fullName evidence="3">DUF1684 domain-containing protein</fullName>
    </recommendedName>
</protein>
<gene>
    <name evidence="1" type="ORF">N24_0057</name>
</gene>
<sequence>MNKPLTQTVPELNTQAWELWHKEREAKAVEATGPTALIGTFWVTASTHDGAEEFPGIPGKWFNSANGLTGEGLPQPYSTTGTIQLQPGDKIDDGEVLLTAIERQGNLAIRAFNRNALSRQTFQGIATFEPSQKWIVPATFEADTKLVDVLSADGRIIPTTTAGWIHFPINGSTYKLQVTDNGSSFSAVFTDASTANGVHRFRNISLGYPDAQGDTFIDFNRTWLPPFAFSEHFLCPTPTKANVLGIAIEAGEKWVEHN</sequence>
<dbReference type="EMBL" id="AP017369">
    <property type="protein sequence ID" value="BAU94319.1"/>
    <property type="molecule type" value="Genomic_DNA"/>
</dbReference>
<dbReference type="InterPro" id="IPR012467">
    <property type="entry name" value="DUF1684"/>
</dbReference>
<dbReference type="PANTHER" id="PTHR41913:SF1">
    <property type="entry name" value="DUF1684 DOMAIN-CONTAINING PROTEIN"/>
    <property type="match status" value="1"/>
</dbReference>
<dbReference type="PANTHER" id="PTHR41913">
    <property type="entry name" value="DUF1684 DOMAIN-CONTAINING PROTEIN"/>
    <property type="match status" value="1"/>
</dbReference>
<evidence type="ECO:0000313" key="1">
    <source>
        <dbReference type="EMBL" id="BAU94319.1"/>
    </source>
</evidence>
<reference evidence="1 2" key="1">
    <citation type="submission" date="2016-02" db="EMBL/GenBank/DDBJ databases">
        <title>Corynebacterium glutamicum N24 whole genome sequencing project.</title>
        <authorList>
            <person name="Matsutani M."/>
            <person name="Nangtapong N."/>
            <person name="Yakushi T."/>
            <person name="Matsushita K."/>
        </authorList>
    </citation>
    <scope>NUCLEOTIDE SEQUENCE [LARGE SCALE GENOMIC DNA]</scope>
    <source>
        <strain evidence="1 2">N24</strain>
    </source>
</reference>
<proteinExistence type="predicted"/>
<evidence type="ECO:0008006" key="3">
    <source>
        <dbReference type="Google" id="ProtNLM"/>
    </source>
</evidence>
<dbReference type="KEGG" id="csur:N24_0057"/>
<dbReference type="RefSeq" id="WP_096453332.1">
    <property type="nucleotide sequence ID" value="NZ_AP017369.1"/>
</dbReference>
<dbReference type="Proteomes" id="UP000218244">
    <property type="component" value="Chromosome"/>
</dbReference>